<evidence type="ECO:0000313" key="2">
    <source>
        <dbReference type="EMBL" id="MFK2876923.1"/>
    </source>
</evidence>
<dbReference type="Proteomes" id="UP001620339">
    <property type="component" value="Unassembled WGS sequence"/>
</dbReference>
<dbReference type="RefSeq" id="WP_404612940.1">
    <property type="nucleotide sequence ID" value="NZ_JADIKK010000008.1"/>
</dbReference>
<accession>A0ABW8J3X5</accession>
<protein>
    <submittedName>
        <fullName evidence="2">Uncharacterized protein</fullName>
    </submittedName>
</protein>
<dbReference type="EMBL" id="JADIKK010000008">
    <property type="protein sequence ID" value="MFK2876923.1"/>
    <property type="molecule type" value="Genomic_DNA"/>
</dbReference>
<organism evidence="2 3">
    <name type="scientific">Rhodanobacter hydrolyticus</name>
    <dbReference type="NCBI Taxonomy" id="2250595"/>
    <lineage>
        <taxon>Bacteria</taxon>
        <taxon>Pseudomonadati</taxon>
        <taxon>Pseudomonadota</taxon>
        <taxon>Gammaproteobacteria</taxon>
        <taxon>Lysobacterales</taxon>
        <taxon>Rhodanobacteraceae</taxon>
        <taxon>Rhodanobacter</taxon>
    </lineage>
</organism>
<name>A0ABW8J3X5_9GAMM</name>
<gene>
    <name evidence="2" type="ORF">ISP25_07585</name>
</gene>
<keyword evidence="3" id="KW-1185">Reference proteome</keyword>
<sequence length="169" mass="18419">MEPFSSFTAIAGTLKATQETLRVALESRDLIKNAPLLQQLNAAQQNVFALNAQLFELQNQYLETAQDLAKLKQSAVERDRYALSEITKGVFALKFRGAPASVDGSHEGLAEPEHFICQPCLDGRGQKVVLQRVTDGWGSIALKCPSCNTELLTGEVIRTALGRSVDPGF</sequence>
<comment type="caution">
    <text evidence="2">The sequence shown here is derived from an EMBL/GenBank/DDBJ whole genome shotgun (WGS) entry which is preliminary data.</text>
</comment>
<keyword evidence="1" id="KW-0175">Coiled coil</keyword>
<feature type="coiled-coil region" evidence="1">
    <location>
        <begin position="40"/>
        <end position="74"/>
    </location>
</feature>
<proteinExistence type="predicted"/>
<evidence type="ECO:0000256" key="1">
    <source>
        <dbReference type="SAM" id="Coils"/>
    </source>
</evidence>
<reference evidence="2 3" key="1">
    <citation type="submission" date="2020-10" db="EMBL/GenBank/DDBJ databases">
        <title>Phylogeny of dyella-like bacteria.</title>
        <authorList>
            <person name="Fu J."/>
        </authorList>
    </citation>
    <scope>NUCLEOTIDE SEQUENCE [LARGE SCALE GENOMIC DNA]</scope>
    <source>
        <strain evidence="2 3">KACC 19113</strain>
    </source>
</reference>
<evidence type="ECO:0000313" key="3">
    <source>
        <dbReference type="Proteomes" id="UP001620339"/>
    </source>
</evidence>